<dbReference type="InterPro" id="IPR023313">
    <property type="entry name" value="UBQ-conjugating_AS"/>
</dbReference>
<dbReference type="SMART" id="SM00212">
    <property type="entry name" value="UBCc"/>
    <property type="match status" value="1"/>
</dbReference>
<dbReference type="AlphaFoldDB" id="A0AAN8G1K4"/>
<dbReference type="Gene3D" id="3.10.110.10">
    <property type="entry name" value="Ubiquitin Conjugating Enzyme"/>
    <property type="match status" value="1"/>
</dbReference>
<dbReference type="PROSITE" id="PS50127">
    <property type="entry name" value="UBC_2"/>
    <property type="match status" value="1"/>
</dbReference>
<evidence type="ECO:0000256" key="8">
    <source>
        <dbReference type="PROSITE-ProRule" id="PRU10133"/>
    </source>
</evidence>
<dbReference type="CDD" id="cd23794">
    <property type="entry name" value="UBCc_UBE2F_UBE2M"/>
    <property type="match status" value="1"/>
</dbReference>
<evidence type="ECO:0000256" key="2">
    <source>
        <dbReference type="ARBA" id="ARBA00022679"/>
    </source>
</evidence>
<evidence type="ECO:0000256" key="6">
    <source>
        <dbReference type="ARBA" id="ARBA00043698"/>
    </source>
</evidence>
<dbReference type="GO" id="GO:0045116">
    <property type="term" value="P:protein neddylation"/>
    <property type="evidence" value="ECO:0007669"/>
    <property type="project" value="UniProtKB-ARBA"/>
</dbReference>
<accession>A0AAN8G1K4</accession>
<evidence type="ECO:0000313" key="11">
    <source>
        <dbReference type="EMBL" id="KAK6166043.1"/>
    </source>
</evidence>
<dbReference type="PROSITE" id="PS00183">
    <property type="entry name" value="UBC_1"/>
    <property type="match status" value="1"/>
</dbReference>
<dbReference type="PANTHER" id="PTHR24067">
    <property type="entry name" value="UBIQUITIN-CONJUGATING ENZYME E2"/>
    <property type="match status" value="1"/>
</dbReference>
<evidence type="ECO:0000256" key="5">
    <source>
        <dbReference type="ARBA" id="ARBA00022840"/>
    </source>
</evidence>
<feature type="active site" description="Glycyl thioester intermediate" evidence="8">
    <location>
        <position position="109"/>
    </location>
</feature>
<keyword evidence="4 9" id="KW-0833">Ubl conjugation pathway</keyword>
<dbReference type="FunFam" id="3.10.110.10:FF:000033">
    <property type="entry name" value="NEDD8-conjugating enzyme UBE2F"/>
    <property type="match status" value="1"/>
</dbReference>
<organism evidence="11 12">
    <name type="scientific">Patella caerulea</name>
    <name type="common">Rayed Mediterranean limpet</name>
    <dbReference type="NCBI Taxonomy" id="87958"/>
    <lineage>
        <taxon>Eukaryota</taxon>
        <taxon>Metazoa</taxon>
        <taxon>Spiralia</taxon>
        <taxon>Lophotrochozoa</taxon>
        <taxon>Mollusca</taxon>
        <taxon>Gastropoda</taxon>
        <taxon>Patellogastropoda</taxon>
        <taxon>Patelloidea</taxon>
        <taxon>Patellidae</taxon>
        <taxon>Patella</taxon>
    </lineage>
</organism>
<dbReference type="EMBL" id="JAZGQO010000021">
    <property type="protein sequence ID" value="KAK6166043.1"/>
    <property type="molecule type" value="Genomic_DNA"/>
</dbReference>
<evidence type="ECO:0000256" key="9">
    <source>
        <dbReference type="RuleBase" id="RU362109"/>
    </source>
</evidence>
<dbReference type="InterPro" id="IPR050113">
    <property type="entry name" value="Ub_conjugating_enzyme"/>
</dbReference>
<dbReference type="EC" id="2.3.2.34" evidence="7"/>
<comment type="similarity">
    <text evidence="9">Belongs to the ubiquitin-conjugating enzyme family.</text>
</comment>
<protein>
    <recommendedName>
        <fullName evidence="7">E2 NEDD8-conjugating enzyme</fullName>
        <ecNumber evidence="7">2.3.2.34</ecNumber>
    </recommendedName>
</protein>
<keyword evidence="2" id="KW-0808">Transferase</keyword>
<dbReference type="Pfam" id="PF00179">
    <property type="entry name" value="UQ_con"/>
    <property type="match status" value="1"/>
</dbReference>
<dbReference type="Proteomes" id="UP001347796">
    <property type="component" value="Unassembled WGS sequence"/>
</dbReference>
<keyword evidence="12" id="KW-1185">Reference proteome</keyword>
<sequence>MITLSKKLKQTGRKEVEGTPKRISIRDKLLVKEVSEMHENLPKTCQVIFDDPNKIHTFSLVVVPDESFWQGGKFKFDVFVPEEYNIVPPEVTCCNKIWHPNIDETGEVCLSLLRQSSYDSLGWAPTRKLKDVVWGINSLFSDLTNFDDPLNVEAAEHYSKDKESFKCKVREYIQKYAKR</sequence>
<dbReference type="InterPro" id="IPR000608">
    <property type="entry name" value="UBC"/>
</dbReference>
<evidence type="ECO:0000256" key="3">
    <source>
        <dbReference type="ARBA" id="ARBA00022741"/>
    </source>
</evidence>
<dbReference type="GO" id="GO:0005524">
    <property type="term" value="F:ATP binding"/>
    <property type="evidence" value="ECO:0007669"/>
    <property type="project" value="UniProtKB-UniRule"/>
</dbReference>
<keyword evidence="5 9" id="KW-0067">ATP-binding</keyword>
<evidence type="ECO:0000313" key="12">
    <source>
        <dbReference type="Proteomes" id="UP001347796"/>
    </source>
</evidence>
<dbReference type="InterPro" id="IPR016135">
    <property type="entry name" value="UBQ-conjugating_enzyme/RWD"/>
</dbReference>
<evidence type="ECO:0000256" key="1">
    <source>
        <dbReference type="ARBA" id="ARBA00005032"/>
    </source>
</evidence>
<gene>
    <name evidence="11" type="ORF">SNE40_022828</name>
</gene>
<evidence type="ECO:0000259" key="10">
    <source>
        <dbReference type="PROSITE" id="PS50127"/>
    </source>
</evidence>
<comment type="catalytic activity">
    <reaction evidence="6">
        <text>[E1 NEDD8-activating enzyme]-S-[NEDD8 protein]-yl-L-cysteine + [E2 NEDD8-conjugating enzyme]-L-cysteine = [E1 NEDD8-activating enzyme]-L-cysteine + [E2 NEDD8-conjugating enzyme]-S-[NEDD8-protein]-yl-L-cysteine.</text>
        <dbReference type="EC" id="2.3.2.34"/>
    </reaction>
</comment>
<dbReference type="GO" id="GO:0061654">
    <property type="term" value="F:NEDD8 conjugating enzyme activity"/>
    <property type="evidence" value="ECO:0007669"/>
    <property type="project" value="UniProtKB-EC"/>
</dbReference>
<reference evidence="11 12" key="1">
    <citation type="submission" date="2024-01" db="EMBL/GenBank/DDBJ databases">
        <title>The genome of the rayed Mediterranean limpet Patella caerulea (Linnaeus, 1758).</title>
        <authorList>
            <person name="Anh-Thu Weber A."/>
            <person name="Halstead-Nussloch G."/>
        </authorList>
    </citation>
    <scope>NUCLEOTIDE SEQUENCE [LARGE SCALE GENOMIC DNA]</scope>
    <source>
        <strain evidence="11">AATW-2023a</strain>
        <tissue evidence="11">Whole specimen</tissue>
    </source>
</reference>
<feature type="domain" description="UBC core" evidence="10">
    <location>
        <begin position="25"/>
        <end position="178"/>
    </location>
</feature>
<evidence type="ECO:0000256" key="4">
    <source>
        <dbReference type="ARBA" id="ARBA00022786"/>
    </source>
</evidence>
<proteinExistence type="inferred from homology"/>
<comment type="pathway">
    <text evidence="1">Protein modification; protein neddylation.</text>
</comment>
<comment type="caution">
    <text evidence="11">The sequence shown here is derived from an EMBL/GenBank/DDBJ whole genome shotgun (WGS) entry which is preliminary data.</text>
</comment>
<evidence type="ECO:0000256" key="7">
    <source>
        <dbReference type="ARBA" id="ARBA00044047"/>
    </source>
</evidence>
<keyword evidence="3 9" id="KW-0547">Nucleotide-binding</keyword>
<name>A0AAN8G1K4_PATCE</name>
<dbReference type="SUPFAM" id="SSF54495">
    <property type="entry name" value="UBC-like"/>
    <property type="match status" value="1"/>
</dbReference>